<organism evidence="3 4">
    <name type="scientific">Hominibacterium faecale</name>
    <dbReference type="NCBI Taxonomy" id="2839743"/>
    <lineage>
        <taxon>Bacteria</taxon>
        <taxon>Bacillati</taxon>
        <taxon>Bacillota</taxon>
        <taxon>Clostridia</taxon>
        <taxon>Peptostreptococcales</taxon>
        <taxon>Anaerovoracaceae</taxon>
        <taxon>Hominibacterium</taxon>
    </lineage>
</organism>
<dbReference type="SMART" id="SM00421">
    <property type="entry name" value="HTH_LUXR"/>
    <property type="match status" value="1"/>
</dbReference>
<dbReference type="Pfam" id="PF00196">
    <property type="entry name" value="GerE"/>
    <property type="match status" value="1"/>
</dbReference>
<dbReference type="GO" id="GO:0006355">
    <property type="term" value="P:regulation of DNA-templated transcription"/>
    <property type="evidence" value="ECO:0007669"/>
    <property type="project" value="InterPro"/>
</dbReference>
<proteinExistence type="predicted"/>
<dbReference type="PROSITE" id="PS50043">
    <property type="entry name" value="HTH_LUXR_2"/>
    <property type="match status" value="1"/>
</dbReference>
<name>A0A9J6QVE3_9FIRM</name>
<dbReference type="RefSeq" id="WP_227755115.1">
    <property type="nucleotide sequence ID" value="NZ_JAJAGH010000006.1"/>
</dbReference>
<dbReference type="InterPro" id="IPR036388">
    <property type="entry name" value="WH-like_DNA-bd_sf"/>
</dbReference>
<keyword evidence="4" id="KW-1185">Reference proteome</keyword>
<evidence type="ECO:0000259" key="2">
    <source>
        <dbReference type="PROSITE" id="PS50043"/>
    </source>
</evidence>
<feature type="domain" description="HTH luxR-type" evidence="2">
    <location>
        <begin position="192"/>
        <end position="257"/>
    </location>
</feature>
<gene>
    <name evidence="3" type="ORF">OBO34_06605</name>
</gene>
<protein>
    <submittedName>
        <fullName evidence="3">Helix-turn-helix transcriptional regulator</fullName>
    </submittedName>
</protein>
<dbReference type="Gene3D" id="1.10.10.10">
    <property type="entry name" value="Winged helix-like DNA-binding domain superfamily/Winged helix DNA-binding domain"/>
    <property type="match status" value="1"/>
</dbReference>
<evidence type="ECO:0000313" key="3">
    <source>
        <dbReference type="EMBL" id="MCU7378022.1"/>
    </source>
</evidence>
<dbReference type="PANTHER" id="PTHR43214:SF43">
    <property type="entry name" value="TWO-COMPONENT RESPONSE REGULATOR"/>
    <property type="match status" value="1"/>
</dbReference>
<dbReference type="PROSITE" id="PS00622">
    <property type="entry name" value="HTH_LUXR_1"/>
    <property type="match status" value="1"/>
</dbReference>
<keyword evidence="1" id="KW-0238">DNA-binding</keyword>
<sequence length="262" mass="30593">MIPDHIWMKLNEISVQISKLSASEGDRKTILRLIRSVIPYDIGVFTLVCHQKDGEKCFVNRVIESDFSREKASRMLDIINAQGRSDYLSWMAYEKEPCCIDEKEMLSTAIKTTNTYYSNVMKKYDVTEAYNFSICGNEMCLGIISLLRTGAATTFSEEEVRMIKVFQPHMGSMLLKSYVEEAHYFATKRQERFKTKYDFTEREMILLDHVKEGKENKEIAQILHVSENTVKRHFNSILSKTDTKNKYQLLKLMIDEKMIDEE</sequence>
<evidence type="ECO:0000313" key="4">
    <source>
        <dbReference type="Proteomes" id="UP001065549"/>
    </source>
</evidence>
<dbReference type="PRINTS" id="PR00038">
    <property type="entry name" value="HTHLUXR"/>
</dbReference>
<dbReference type="InterPro" id="IPR039420">
    <property type="entry name" value="WalR-like"/>
</dbReference>
<dbReference type="GO" id="GO:0003677">
    <property type="term" value="F:DNA binding"/>
    <property type="evidence" value="ECO:0007669"/>
    <property type="project" value="UniProtKB-KW"/>
</dbReference>
<dbReference type="AlphaFoldDB" id="A0A9J6QVE3"/>
<dbReference type="SUPFAM" id="SSF46894">
    <property type="entry name" value="C-terminal effector domain of the bipartite response regulators"/>
    <property type="match status" value="1"/>
</dbReference>
<comment type="caution">
    <text evidence="3">The sequence shown here is derived from an EMBL/GenBank/DDBJ whole genome shotgun (WGS) entry which is preliminary data.</text>
</comment>
<dbReference type="PANTHER" id="PTHR43214">
    <property type="entry name" value="TWO-COMPONENT RESPONSE REGULATOR"/>
    <property type="match status" value="1"/>
</dbReference>
<reference evidence="3" key="1">
    <citation type="submission" date="2022-09" db="EMBL/GenBank/DDBJ databases">
        <title>Culturomic study of gut microbiota in children with autism spectrum disorder.</title>
        <authorList>
            <person name="Efimov B.A."/>
            <person name="Chaplin A.V."/>
            <person name="Sokolova S.R."/>
            <person name="Pikina A.P."/>
            <person name="Korzhanova M."/>
            <person name="Belova V."/>
            <person name="Korostin D."/>
        </authorList>
    </citation>
    <scope>NUCLEOTIDE SEQUENCE</scope>
    <source>
        <strain evidence="3">ASD5510</strain>
    </source>
</reference>
<evidence type="ECO:0000256" key="1">
    <source>
        <dbReference type="ARBA" id="ARBA00023125"/>
    </source>
</evidence>
<accession>A0A9J6QVE3</accession>
<dbReference type="InterPro" id="IPR000792">
    <property type="entry name" value="Tscrpt_reg_LuxR_C"/>
</dbReference>
<dbReference type="InterPro" id="IPR016032">
    <property type="entry name" value="Sig_transdc_resp-reg_C-effctor"/>
</dbReference>
<dbReference type="Proteomes" id="UP001065549">
    <property type="component" value="Unassembled WGS sequence"/>
</dbReference>
<dbReference type="CDD" id="cd06170">
    <property type="entry name" value="LuxR_C_like"/>
    <property type="match status" value="1"/>
</dbReference>
<dbReference type="EMBL" id="JAOSHN010000002">
    <property type="protein sequence ID" value="MCU7378022.1"/>
    <property type="molecule type" value="Genomic_DNA"/>
</dbReference>